<name>A0A074JGJ8_9RHOB</name>
<dbReference type="PIRSF" id="PIRSF006060">
    <property type="entry name" value="AA_transporter"/>
    <property type="match status" value="1"/>
</dbReference>
<dbReference type="InterPro" id="IPR050367">
    <property type="entry name" value="APC_superfamily"/>
</dbReference>
<dbReference type="Pfam" id="PF13520">
    <property type="entry name" value="AA_permease_2"/>
    <property type="match status" value="1"/>
</dbReference>
<comment type="subcellular location">
    <subcellularLocation>
        <location evidence="1">Cell membrane</location>
        <topology evidence="1">Multi-pass membrane protein</topology>
    </subcellularLocation>
</comment>
<feature type="transmembrane region" description="Helical" evidence="6">
    <location>
        <begin position="6"/>
        <end position="34"/>
    </location>
</feature>
<feature type="transmembrane region" description="Helical" evidence="6">
    <location>
        <begin position="352"/>
        <end position="372"/>
    </location>
</feature>
<evidence type="ECO:0000313" key="7">
    <source>
        <dbReference type="EMBL" id="KEO55030.1"/>
    </source>
</evidence>
<feature type="transmembrane region" description="Helical" evidence="6">
    <location>
        <begin position="74"/>
        <end position="96"/>
    </location>
</feature>
<dbReference type="PANTHER" id="PTHR42770:SF11">
    <property type="entry name" value="INNER MEMBRANE TRANSPORT PROTEIN YBAT"/>
    <property type="match status" value="1"/>
</dbReference>
<feature type="transmembrane region" description="Helical" evidence="6">
    <location>
        <begin position="102"/>
        <end position="121"/>
    </location>
</feature>
<evidence type="ECO:0000256" key="5">
    <source>
        <dbReference type="ARBA" id="ARBA00023136"/>
    </source>
</evidence>
<dbReference type="eggNOG" id="COG0531">
    <property type="taxonomic scope" value="Bacteria"/>
</dbReference>
<keyword evidence="4 6" id="KW-1133">Transmembrane helix</keyword>
<feature type="transmembrane region" description="Helical" evidence="6">
    <location>
        <begin position="309"/>
        <end position="332"/>
    </location>
</feature>
<dbReference type="Proteomes" id="UP000027432">
    <property type="component" value="Unassembled WGS sequence"/>
</dbReference>
<reference evidence="7 8" key="1">
    <citation type="submission" date="2013-07" db="EMBL/GenBank/DDBJ databases">
        <title>Thioclava pacifica DSM 10166 Genome Sequencing.</title>
        <authorList>
            <person name="Lai Q."/>
            <person name="Shao Z."/>
        </authorList>
    </citation>
    <scope>NUCLEOTIDE SEQUENCE [LARGE SCALE GENOMIC DNA]</scope>
    <source>
        <strain evidence="7 8">DSM 10166</strain>
    </source>
</reference>
<dbReference type="GO" id="GO:0005886">
    <property type="term" value="C:plasma membrane"/>
    <property type="evidence" value="ECO:0007669"/>
    <property type="project" value="UniProtKB-SubCell"/>
</dbReference>
<protein>
    <recommendedName>
        <fullName evidence="9">Amino acid transporter</fullName>
    </recommendedName>
</protein>
<dbReference type="InterPro" id="IPR002293">
    <property type="entry name" value="AA/rel_permease1"/>
</dbReference>
<keyword evidence="8" id="KW-1185">Reference proteome</keyword>
<dbReference type="GO" id="GO:0022857">
    <property type="term" value="F:transmembrane transporter activity"/>
    <property type="evidence" value="ECO:0007669"/>
    <property type="project" value="InterPro"/>
</dbReference>
<dbReference type="STRING" id="1353537.TP2_16670"/>
<comment type="caution">
    <text evidence="7">The sequence shown here is derived from an EMBL/GenBank/DDBJ whole genome shotgun (WGS) entry which is preliminary data.</text>
</comment>
<evidence type="ECO:0000256" key="3">
    <source>
        <dbReference type="ARBA" id="ARBA00022692"/>
    </source>
</evidence>
<keyword evidence="2" id="KW-1003">Cell membrane</keyword>
<dbReference type="EMBL" id="AUND01000005">
    <property type="protein sequence ID" value="KEO55030.1"/>
    <property type="molecule type" value="Genomic_DNA"/>
</dbReference>
<evidence type="ECO:0000256" key="6">
    <source>
        <dbReference type="SAM" id="Phobius"/>
    </source>
</evidence>
<accession>A0A074JGJ8</accession>
<evidence type="ECO:0000256" key="4">
    <source>
        <dbReference type="ARBA" id="ARBA00022989"/>
    </source>
</evidence>
<feature type="transmembrane region" description="Helical" evidence="6">
    <location>
        <begin position="165"/>
        <end position="183"/>
    </location>
</feature>
<evidence type="ECO:0000313" key="8">
    <source>
        <dbReference type="Proteomes" id="UP000027432"/>
    </source>
</evidence>
<dbReference type="PANTHER" id="PTHR42770">
    <property type="entry name" value="AMINO ACID TRANSPORTER-RELATED"/>
    <property type="match status" value="1"/>
</dbReference>
<organism evidence="7 8">
    <name type="scientific">Thioclava pacifica DSM 10166</name>
    <dbReference type="NCBI Taxonomy" id="1353537"/>
    <lineage>
        <taxon>Bacteria</taxon>
        <taxon>Pseudomonadati</taxon>
        <taxon>Pseudomonadota</taxon>
        <taxon>Alphaproteobacteria</taxon>
        <taxon>Rhodobacterales</taxon>
        <taxon>Paracoccaceae</taxon>
        <taxon>Thioclava</taxon>
    </lineage>
</organism>
<dbReference type="AlphaFoldDB" id="A0A074JGJ8"/>
<keyword evidence="5 6" id="KW-0472">Membrane</keyword>
<keyword evidence="3 6" id="KW-0812">Transmembrane</keyword>
<evidence type="ECO:0000256" key="2">
    <source>
        <dbReference type="ARBA" id="ARBA00022475"/>
    </source>
</evidence>
<evidence type="ECO:0000256" key="1">
    <source>
        <dbReference type="ARBA" id="ARBA00004651"/>
    </source>
</evidence>
<feature type="transmembrane region" description="Helical" evidence="6">
    <location>
        <begin position="204"/>
        <end position="226"/>
    </location>
</feature>
<feature type="transmembrane region" description="Helical" evidence="6">
    <location>
        <begin position="246"/>
        <end position="274"/>
    </location>
</feature>
<feature type="transmembrane region" description="Helical" evidence="6">
    <location>
        <begin position="133"/>
        <end position="153"/>
    </location>
</feature>
<gene>
    <name evidence="7" type="ORF">TP2_16670</name>
</gene>
<sequence length="417" mass="43047">MVGAGIFALLGAAGAIAGSAVWVSFVIGGLIALLSGYSFGRLGARYPAAGGLVEYLVQAYGVGRFSGTMSVTMYLGALVAVSLVARTFGTYAVALIPVGTPQIMVSVLAALVILAFMVINLGGAKAMARAENIVVLIKMSVLVAFAAVGLVFVDPAQLAPASYPPAPMILYSVAITFFAYEGFRVITNAAEDMADPARTLPRAIMTAIGLVMVIYVALAIAVFGNLPPDKVVAARDYALAEAARPVFGQAGFIIVAVAALFSTASAINAALYAVTNVTYEMARKGELPAIFGEPIGHSREGLIVSSATIVLLAVLFDLSAIAVIGALTMLFIHMVTHIGHLRLLDQTGASRGLIWLAVLANAAAVALGGWHLSTTNPGLLLWIVGFIALSFIVETGLHAVTGRKVTARTPGQQTTGN</sequence>
<feature type="transmembrane region" description="Helical" evidence="6">
    <location>
        <begin position="379"/>
        <end position="400"/>
    </location>
</feature>
<proteinExistence type="predicted"/>
<evidence type="ECO:0008006" key="9">
    <source>
        <dbReference type="Google" id="ProtNLM"/>
    </source>
</evidence>
<dbReference type="Gene3D" id="1.20.1740.10">
    <property type="entry name" value="Amino acid/polyamine transporter I"/>
    <property type="match status" value="1"/>
</dbReference>